<evidence type="ECO:0000313" key="2">
    <source>
        <dbReference type="Proteomes" id="UP000027093"/>
    </source>
</evidence>
<keyword evidence="2" id="KW-1185">Reference proteome</keyword>
<dbReference type="HOGENOM" id="CLU_3282994_0_0_2"/>
<evidence type="ECO:0000313" key="1">
    <source>
        <dbReference type="EMBL" id="AIC16668.1"/>
    </source>
</evidence>
<proteinExistence type="predicted"/>
<dbReference type="GeneID" id="74947645"/>
<dbReference type="AlphaFoldDB" id="A0A060HMF7"/>
<gene>
    <name evidence="1" type="ORF">NVIE_024050</name>
</gene>
<accession>A0A060HMF7</accession>
<dbReference type="KEGG" id="nvn:NVIE_024050"/>
<dbReference type="EMBL" id="CP007536">
    <property type="protein sequence ID" value="AIC16668.1"/>
    <property type="molecule type" value="Genomic_DNA"/>
</dbReference>
<organism evidence="1 2">
    <name type="scientific">Nitrososphaera viennensis EN76</name>
    <dbReference type="NCBI Taxonomy" id="926571"/>
    <lineage>
        <taxon>Archaea</taxon>
        <taxon>Nitrososphaerota</taxon>
        <taxon>Nitrososphaeria</taxon>
        <taxon>Nitrososphaerales</taxon>
        <taxon>Nitrososphaeraceae</taxon>
        <taxon>Nitrososphaera</taxon>
    </lineage>
</organism>
<dbReference type="STRING" id="926571.NVIE_024050"/>
<sequence>MSPQERKRRRINKLTLWYQKKNLGAGRKIKIYNKVVARME</sequence>
<dbReference type="RefSeq" id="WP_258914121.1">
    <property type="nucleotide sequence ID" value="NZ_CP007536.1"/>
</dbReference>
<protein>
    <submittedName>
        <fullName evidence="1">Uncharacterized protein</fullName>
    </submittedName>
</protein>
<reference evidence="1 2" key="1">
    <citation type="journal article" date="2014" name="Int. J. Syst. Evol. Microbiol.">
        <title>Nitrososphaera viennensis gen. nov., sp. nov., an aerobic and mesophilic, ammonia-oxidizing archaeon from soil and a member of the archaeal phylum Thaumarchaeota.</title>
        <authorList>
            <person name="Stieglmeier M."/>
            <person name="Klingl A."/>
            <person name="Alves R.J."/>
            <person name="Rittmann S.K."/>
            <person name="Melcher M."/>
            <person name="Leisch N."/>
            <person name="Schleper C."/>
        </authorList>
    </citation>
    <scope>NUCLEOTIDE SEQUENCE [LARGE SCALE GENOMIC DNA]</scope>
    <source>
        <strain evidence="1">EN76</strain>
    </source>
</reference>
<dbReference type="Proteomes" id="UP000027093">
    <property type="component" value="Chromosome"/>
</dbReference>
<name>A0A060HMF7_9ARCH</name>